<dbReference type="AlphaFoldDB" id="A0A1L7XH05"/>
<feature type="compositionally biased region" description="Polar residues" evidence="1">
    <location>
        <begin position="224"/>
        <end position="233"/>
    </location>
</feature>
<feature type="compositionally biased region" description="Acidic residues" evidence="1">
    <location>
        <begin position="445"/>
        <end position="464"/>
    </location>
</feature>
<evidence type="ECO:0000256" key="2">
    <source>
        <dbReference type="SAM" id="Phobius"/>
    </source>
</evidence>
<dbReference type="Proteomes" id="UP000184330">
    <property type="component" value="Unassembled WGS sequence"/>
</dbReference>
<evidence type="ECO:0000256" key="1">
    <source>
        <dbReference type="SAM" id="MobiDB-lite"/>
    </source>
</evidence>
<dbReference type="EMBL" id="FJOG01000026">
    <property type="protein sequence ID" value="CZR64288.1"/>
    <property type="molecule type" value="Genomic_DNA"/>
</dbReference>
<feature type="compositionally biased region" description="Basic and acidic residues" evidence="1">
    <location>
        <begin position="252"/>
        <end position="267"/>
    </location>
</feature>
<feature type="region of interest" description="Disordered" evidence="1">
    <location>
        <begin position="424"/>
        <end position="477"/>
    </location>
</feature>
<accession>A0A1L7XH05</accession>
<proteinExistence type="predicted"/>
<keyword evidence="2" id="KW-0472">Membrane</keyword>
<feature type="compositionally biased region" description="Basic and acidic residues" evidence="1">
    <location>
        <begin position="276"/>
        <end position="334"/>
    </location>
</feature>
<keyword evidence="2" id="KW-0812">Transmembrane</keyword>
<feature type="compositionally biased region" description="Basic and acidic residues" evidence="1">
    <location>
        <begin position="172"/>
        <end position="181"/>
    </location>
</feature>
<feature type="compositionally biased region" description="Polar residues" evidence="1">
    <location>
        <begin position="161"/>
        <end position="171"/>
    </location>
</feature>
<feature type="compositionally biased region" description="Basic and acidic residues" evidence="1">
    <location>
        <begin position="365"/>
        <end position="377"/>
    </location>
</feature>
<evidence type="ECO:0000313" key="4">
    <source>
        <dbReference type="Proteomes" id="UP000184330"/>
    </source>
</evidence>
<keyword evidence="4" id="KW-1185">Reference proteome</keyword>
<feature type="transmembrane region" description="Helical" evidence="2">
    <location>
        <begin position="34"/>
        <end position="51"/>
    </location>
</feature>
<feature type="compositionally biased region" description="Basic and acidic residues" evidence="1">
    <location>
        <begin position="192"/>
        <end position="209"/>
    </location>
</feature>
<protein>
    <submittedName>
        <fullName evidence="3">Uncharacterized protein</fullName>
    </submittedName>
</protein>
<reference evidence="3 4" key="1">
    <citation type="submission" date="2016-03" db="EMBL/GenBank/DDBJ databases">
        <authorList>
            <person name="Ploux O."/>
        </authorList>
    </citation>
    <scope>NUCLEOTIDE SEQUENCE [LARGE SCALE GENOMIC DNA]</scope>
    <source>
        <strain evidence="3 4">UAMH 11012</strain>
    </source>
</reference>
<feature type="transmembrane region" description="Helical" evidence="2">
    <location>
        <begin position="7"/>
        <end position="28"/>
    </location>
</feature>
<sequence>MMAELPSLLYLTIVKVTPILLAGGQIAWWLSCRLIIDCAFLSPIFVLFVLYQSRQQNITKRQWFREQGIRWLGKGTMEKILPEKRDRRKFYMVKYRNYSNTRWVFDPVFLRDTAMRPEKESSQMQEAGEVVKAGLWTETNDKISGEGIARGDRMSRLVSNDFSSTAPAEQTTFKDAREHPLRMSAESSAIKPVEKDKKLDEKKEERRSNESGPNETRSVPPPNTVENSQASVRDTSKKPETLQEALDALDAEETRFEDAEADVKLEYAEGAAEGTIELKKEEVQPEKDTKEEEQFSDAEKILDTHTASDEKPPADTGSHEKATNVAEQERHVDADSDEEAVYDAENEQDPDSHHEESTQDFLARISREHNLALDLKSKPPRKKEKFDVQADFDDAPQYNGDSAEAVARRDRLFANTGLKVKGEKRVKKEVKSELGEEAWHGQNLEETDSEDDGDGDEEDWEDVDSGAGSRWNGSGRTWSEIRKEVVSGIKWWSSGGINSMGI</sequence>
<name>A0A1L7XH05_9HELO</name>
<dbReference type="OrthoDB" id="10427601at2759"/>
<feature type="compositionally biased region" description="Acidic residues" evidence="1">
    <location>
        <begin position="335"/>
        <end position="349"/>
    </location>
</feature>
<feature type="compositionally biased region" description="Basic and acidic residues" evidence="1">
    <location>
        <begin position="429"/>
        <end position="439"/>
    </location>
</feature>
<keyword evidence="2" id="KW-1133">Transmembrane helix</keyword>
<feature type="region of interest" description="Disordered" evidence="1">
    <location>
        <begin position="161"/>
        <end position="403"/>
    </location>
</feature>
<gene>
    <name evidence="3" type="ORF">PAC_14186</name>
</gene>
<evidence type="ECO:0000313" key="3">
    <source>
        <dbReference type="EMBL" id="CZR64288.1"/>
    </source>
</evidence>
<organism evidence="3 4">
    <name type="scientific">Phialocephala subalpina</name>
    <dbReference type="NCBI Taxonomy" id="576137"/>
    <lineage>
        <taxon>Eukaryota</taxon>
        <taxon>Fungi</taxon>
        <taxon>Dikarya</taxon>
        <taxon>Ascomycota</taxon>
        <taxon>Pezizomycotina</taxon>
        <taxon>Leotiomycetes</taxon>
        <taxon>Helotiales</taxon>
        <taxon>Mollisiaceae</taxon>
        <taxon>Phialocephala</taxon>
        <taxon>Phialocephala fortinii species complex</taxon>
    </lineage>
</organism>